<protein>
    <submittedName>
        <fullName evidence="1">Uncharacterized protein</fullName>
    </submittedName>
</protein>
<gene>
    <name evidence="1" type="ORF">SDC9_212798</name>
</gene>
<comment type="caution">
    <text evidence="1">The sequence shown here is derived from an EMBL/GenBank/DDBJ whole genome shotgun (WGS) entry which is preliminary data.</text>
</comment>
<reference evidence="1" key="1">
    <citation type="submission" date="2019-08" db="EMBL/GenBank/DDBJ databases">
        <authorList>
            <person name="Kucharzyk K."/>
            <person name="Murdoch R.W."/>
            <person name="Higgins S."/>
            <person name="Loffler F."/>
        </authorList>
    </citation>
    <scope>NUCLEOTIDE SEQUENCE</scope>
</reference>
<organism evidence="1">
    <name type="scientific">bioreactor metagenome</name>
    <dbReference type="NCBI Taxonomy" id="1076179"/>
    <lineage>
        <taxon>unclassified sequences</taxon>
        <taxon>metagenomes</taxon>
        <taxon>ecological metagenomes</taxon>
    </lineage>
</organism>
<accession>A0A645JQM2</accession>
<dbReference type="EMBL" id="VSSQ01146748">
    <property type="protein sequence ID" value="MPN65019.1"/>
    <property type="molecule type" value="Genomic_DNA"/>
</dbReference>
<sequence length="91" mass="9482">MPEPIGNTAGSAVVDDERVPVDGTTRAVVIVAVDEPGVAFHCTTACVLLAVAAWSTMVDEAVHEPPMRVFLVPVNDGPMLRVAPARLTSCA</sequence>
<proteinExistence type="predicted"/>
<dbReference type="AlphaFoldDB" id="A0A645JQM2"/>
<evidence type="ECO:0000313" key="1">
    <source>
        <dbReference type="EMBL" id="MPN65019.1"/>
    </source>
</evidence>
<name>A0A645JQM2_9ZZZZ</name>